<dbReference type="InterPro" id="IPR002747">
    <property type="entry name" value="SAM_OH_AdoTrfase"/>
</dbReference>
<reference evidence="5 6" key="1">
    <citation type="submission" date="2019-09" db="EMBL/GenBank/DDBJ databases">
        <authorList>
            <person name="Khan S.A."/>
            <person name="Jeon C.O."/>
            <person name="Chun B.H."/>
            <person name="Jeong S.E."/>
        </authorList>
    </citation>
    <scope>NUCLEOTIDE SEQUENCE [LARGE SCALE GENOMIC DNA]</scope>
    <source>
        <strain evidence="5 6">KCTC 42508</strain>
    </source>
</reference>
<dbReference type="RefSeq" id="WP_154919999.1">
    <property type="nucleotide sequence ID" value="NZ_VUOE01000002.1"/>
</dbReference>
<evidence type="ECO:0000313" key="5">
    <source>
        <dbReference type="EMBL" id="KAA2217373.1"/>
    </source>
</evidence>
<dbReference type="AlphaFoldDB" id="A0A5B2TT56"/>
<evidence type="ECO:0000256" key="2">
    <source>
        <dbReference type="ARBA" id="ARBA00024035"/>
    </source>
</evidence>
<dbReference type="SUPFAM" id="SSF102522">
    <property type="entry name" value="Bacterial fluorinating enzyme, N-terminal domain"/>
    <property type="match status" value="1"/>
</dbReference>
<accession>A0A5B2TT56</accession>
<dbReference type="Gene3D" id="2.40.30.90">
    <property type="entry name" value="Bacterial fluorinating enzyme like"/>
    <property type="match status" value="1"/>
</dbReference>
<evidence type="ECO:0000259" key="3">
    <source>
        <dbReference type="Pfam" id="PF01887"/>
    </source>
</evidence>
<comment type="caution">
    <text evidence="5">The sequence shown here is derived from an EMBL/GenBank/DDBJ whole genome shotgun (WGS) entry which is preliminary data.</text>
</comment>
<dbReference type="EMBL" id="VUOE01000002">
    <property type="protein sequence ID" value="KAA2217373.1"/>
    <property type="molecule type" value="Genomic_DNA"/>
</dbReference>
<feature type="domain" description="S-adenosyl-l-methionine hydroxide adenosyltransferase N-terminal" evidence="3">
    <location>
        <begin position="4"/>
        <end position="145"/>
    </location>
</feature>
<dbReference type="PANTHER" id="PTHR35092">
    <property type="entry name" value="CHLORINASE MJ1651"/>
    <property type="match status" value="1"/>
</dbReference>
<proteinExistence type="inferred from homology"/>
<dbReference type="Pfam" id="PF01887">
    <property type="entry name" value="SAM_HAT_N"/>
    <property type="match status" value="1"/>
</dbReference>
<keyword evidence="1" id="KW-0949">S-adenosyl-L-methionine</keyword>
<comment type="similarity">
    <text evidence="2">Belongs to the SAM hydrolase / SAM-dependent halogenase family.</text>
</comment>
<protein>
    <submittedName>
        <fullName evidence="5">SAM-dependent chlorinase/fluorinase</fullName>
    </submittedName>
</protein>
<dbReference type="InterPro" id="IPR046470">
    <property type="entry name" value="SAM_HAT_C"/>
</dbReference>
<gene>
    <name evidence="5" type="ORF">F0361_15605</name>
</gene>
<dbReference type="InterPro" id="IPR023227">
    <property type="entry name" value="SAM_OH_AdoTrfase_C_sf"/>
</dbReference>
<evidence type="ECO:0000313" key="6">
    <source>
        <dbReference type="Proteomes" id="UP000323188"/>
    </source>
</evidence>
<dbReference type="InterPro" id="IPR023228">
    <property type="entry name" value="SAM_OH_AdoTrfase_N_sf"/>
</dbReference>
<sequence length="276" mass="30729">MAIITLTTDFGLKDHFVGVLKGSIYSELPDAKIVDISHDVAPFNIQECAYILKNSYNSFPKGSIHIVGVDSEATQENQHIVVLINGHYFVSANTGVIGLITSEIKPDKVVEINIPDSLHGSFPVLSVFVQVACHIARGGTLEVVGKPFNDLKDLREFMPRIVDDGKKIIGSVIYIDNYGNVVTNIQKHLFEAYRKGRDFELLVRNHKIKKIHKAYNDIIDFSIEKSKRKGDGDLLALFNSSDYIELAIYKSNLKTVGGASTLLGLDYRDTIMIDFL</sequence>
<dbReference type="SUPFAM" id="SSF101852">
    <property type="entry name" value="Bacterial fluorinating enzyme, C-terminal domain"/>
    <property type="match status" value="1"/>
</dbReference>
<dbReference type="Proteomes" id="UP000323188">
    <property type="component" value="Unassembled WGS sequence"/>
</dbReference>
<evidence type="ECO:0000259" key="4">
    <source>
        <dbReference type="Pfam" id="PF20257"/>
    </source>
</evidence>
<dbReference type="PIRSF" id="PIRSF006779">
    <property type="entry name" value="UCP006779"/>
    <property type="match status" value="1"/>
</dbReference>
<organism evidence="5 6">
    <name type="scientific">Maribacter flavus</name>
    <dbReference type="NCBI Taxonomy" id="1658664"/>
    <lineage>
        <taxon>Bacteria</taxon>
        <taxon>Pseudomonadati</taxon>
        <taxon>Bacteroidota</taxon>
        <taxon>Flavobacteriia</taxon>
        <taxon>Flavobacteriales</taxon>
        <taxon>Flavobacteriaceae</taxon>
        <taxon>Maribacter</taxon>
    </lineage>
</organism>
<dbReference type="PANTHER" id="PTHR35092:SF1">
    <property type="entry name" value="CHLORINASE MJ1651"/>
    <property type="match status" value="1"/>
</dbReference>
<dbReference type="InterPro" id="IPR046469">
    <property type="entry name" value="SAM_HAT_N"/>
</dbReference>
<dbReference type="Gene3D" id="3.40.50.10790">
    <property type="entry name" value="S-adenosyl-l-methionine hydroxide adenosyltransferase, N-terminal"/>
    <property type="match status" value="1"/>
</dbReference>
<evidence type="ECO:0000256" key="1">
    <source>
        <dbReference type="ARBA" id="ARBA00022691"/>
    </source>
</evidence>
<dbReference type="Pfam" id="PF20257">
    <property type="entry name" value="SAM_HAT_C"/>
    <property type="match status" value="1"/>
</dbReference>
<name>A0A5B2TT56_9FLAO</name>
<feature type="domain" description="S-adenosyl-l-methionine hydroxide adenosyltransferase C-terminal" evidence="4">
    <location>
        <begin position="170"/>
        <end position="271"/>
    </location>
</feature>